<keyword evidence="2" id="KW-1185">Reference proteome</keyword>
<accession>A0A069PLV2</accession>
<dbReference type="AlphaFoldDB" id="A0A069PLV2"/>
<name>A0A069PLV2_9BURK</name>
<dbReference type="EMBL" id="JFHC01000099">
    <property type="protein sequence ID" value="KDR38256.1"/>
    <property type="molecule type" value="Genomic_DNA"/>
</dbReference>
<proteinExistence type="predicted"/>
<organism evidence="1 2">
    <name type="scientific">Caballeronia glathei</name>
    <dbReference type="NCBI Taxonomy" id="60547"/>
    <lineage>
        <taxon>Bacteria</taxon>
        <taxon>Pseudomonadati</taxon>
        <taxon>Pseudomonadota</taxon>
        <taxon>Betaproteobacteria</taxon>
        <taxon>Burkholderiales</taxon>
        <taxon>Burkholderiaceae</taxon>
        <taxon>Caballeronia</taxon>
    </lineage>
</organism>
<gene>
    <name evidence="1" type="ORF">BG61_41870</name>
</gene>
<evidence type="ECO:0000313" key="2">
    <source>
        <dbReference type="Proteomes" id="UP000027466"/>
    </source>
</evidence>
<evidence type="ECO:0000313" key="1">
    <source>
        <dbReference type="EMBL" id="KDR38256.1"/>
    </source>
</evidence>
<reference evidence="1 2" key="1">
    <citation type="submission" date="2014-03" db="EMBL/GenBank/DDBJ databases">
        <title>Draft Genome Sequences of Four Burkholderia Strains.</title>
        <authorList>
            <person name="Liu X.Y."/>
            <person name="Li C.X."/>
            <person name="Xu J.H."/>
        </authorList>
    </citation>
    <scope>NUCLEOTIDE SEQUENCE [LARGE SCALE GENOMIC DNA]</scope>
    <source>
        <strain evidence="1 2">DSM 50014</strain>
    </source>
</reference>
<comment type="caution">
    <text evidence="1">The sequence shown here is derived from an EMBL/GenBank/DDBJ whole genome shotgun (WGS) entry which is preliminary data.</text>
</comment>
<sequence length="75" mass="8540">MCPKTRRQLALTRQSTGMAGVRGYAYFKNPAFYYVRFWLLRLKCRRSMSVNCGLARSVDMLALVARVFGGIQTSV</sequence>
<protein>
    <submittedName>
        <fullName evidence="1">Uncharacterized protein</fullName>
    </submittedName>
</protein>
<dbReference type="Proteomes" id="UP000027466">
    <property type="component" value="Unassembled WGS sequence"/>
</dbReference>